<dbReference type="FunFam" id="3.40.50.720:FF:000018">
    <property type="entry name" value="Malate dehydrogenase"/>
    <property type="match status" value="1"/>
</dbReference>
<feature type="domain" description="Lactate/malate dehydrogenase N-terminal" evidence="10">
    <location>
        <begin position="7"/>
        <end position="146"/>
    </location>
</feature>
<dbReference type="NCBIfam" id="NF000824">
    <property type="entry name" value="PRK00066.1"/>
    <property type="match status" value="1"/>
</dbReference>
<evidence type="ECO:0000259" key="11">
    <source>
        <dbReference type="Pfam" id="PF02866"/>
    </source>
</evidence>
<dbReference type="InterPro" id="IPR022383">
    <property type="entry name" value="Lactate/malate_DH_C"/>
</dbReference>
<evidence type="ECO:0000256" key="9">
    <source>
        <dbReference type="PIRSR" id="PIRSR000102-3"/>
    </source>
</evidence>
<evidence type="ECO:0000313" key="13">
    <source>
        <dbReference type="Proteomes" id="UP000051841"/>
    </source>
</evidence>
<dbReference type="InterPro" id="IPR015955">
    <property type="entry name" value="Lactate_DH/Glyco_Ohase_4_C"/>
</dbReference>
<feature type="binding site" evidence="7">
    <location>
        <begin position="124"/>
        <end position="127"/>
    </location>
    <ligand>
        <name>substrate</name>
    </ligand>
</feature>
<dbReference type="GO" id="GO:0004459">
    <property type="term" value="F:L-lactate dehydrogenase (NAD+) activity"/>
    <property type="evidence" value="ECO:0007669"/>
    <property type="project" value="UniProtKB-UniRule"/>
</dbReference>
<evidence type="ECO:0000256" key="4">
    <source>
        <dbReference type="ARBA" id="ARBA00023002"/>
    </source>
</evidence>
<feature type="binding site" evidence="7 9">
    <location>
        <begin position="122"/>
        <end position="124"/>
    </location>
    <ligand>
        <name>NAD(+)</name>
        <dbReference type="ChEBI" id="CHEBI:57540"/>
    </ligand>
</feature>
<comment type="pathway">
    <text evidence="1 7">Fermentation; pyruvate fermentation to lactate; (S)-lactate from pyruvate: step 1/1.</text>
</comment>
<dbReference type="InterPro" id="IPR001236">
    <property type="entry name" value="Lactate/malate_DH_N"/>
</dbReference>
<proteinExistence type="inferred from homology"/>
<feature type="binding site" evidence="9">
    <location>
        <begin position="12"/>
        <end position="17"/>
    </location>
    <ligand>
        <name>NAD(+)</name>
        <dbReference type="ChEBI" id="CHEBI:57540"/>
    </ligand>
</feature>
<organism evidence="12 13">
    <name type="scientific">Kandleria vitulina DSM 20405</name>
    <dbReference type="NCBI Taxonomy" id="1410657"/>
    <lineage>
        <taxon>Bacteria</taxon>
        <taxon>Bacillati</taxon>
        <taxon>Bacillota</taxon>
        <taxon>Erysipelotrichia</taxon>
        <taxon>Erysipelotrichales</taxon>
        <taxon>Coprobacillaceae</taxon>
        <taxon>Kandleria</taxon>
    </lineage>
</organism>
<dbReference type="NCBIfam" id="TIGR01771">
    <property type="entry name" value="L-LDH-NAD"/>
    <property type="match status" value="1"/>
</dbReference>
<keyword evidence="13" id="KW-1185">Reference proteome</keyword>
<evidence type="ECO:0000256" key="6">
    <source>
        <dbReference type="ARBA" id="ARBA00049258"/>
    </source>
</evidence>
<dbReference type="PRINTS" id="PR00086">
    <property type="entry name" value="LLDHDRGNASE"/>
</dbReference>
<dbReference type="Gene3D" id="3.90.110.10">
    <property type="entry name" value="Lactate dehydrogenase/glycoside hydrolase, family 4, C-terminal"/>
    <property type="match status" value="1"/>
</dbReference>
<dbReference type="Pfam" id="PF02866">
    <property type="entry name" value="Ldh_1_C"/>
    <property type="match status" value="1"/>
</dbReference>
<dbReference type="UniPathway" id="UPA00554">
    <property type="reaction ID" value="UER00611"/>
</dbReference>
<accession>A0A0R2HF02</accession>
<feature type="binding site" evidence="7">
    <location>
        <position position="42"/>
    </location>
    <ligand>
        <name>NAD(+)</name>
        <dbReference type="ChEBI" id="CHEBI:57540"/>
    </ligand>
</feature>
<dbReference type="HAMAP" id="MF_00488">
    <property type="entry name" value="Lactate_dehydrog"/>
    <property type="match status" value="1"/>
</dbReference>
<reference evidence="12 13" key="1">
    <citation type="journal article" date="2015" name="Genome Announc.">
        <title>Expanding the biotechnology potential of lactobacilli through comparative genomics of 213 strains and associated genera.</title>
        <authorList>
            <person name="Sun Z."/>
            <person name="Harris H.M."/>
            <person name="McCann A."/>
            <person name="Guo C."/>
            <person name="Argimon S."/>
            <person name="Zhang W."/>
            <person name="Yang X."/>
            <person name="Jeffery I.B."/>
            <person name="Cooney J.C."/>
            <person name="Kagawa T.F."/>
            <person name="Liu W."/>
            <person name="Song Y."/>
            <person name="Salvetti E."/>
            <person name="Wrobel A."/>
            <person name="Rasinkangas P."/>
            <person name="Parkhill J."/>
            <person name="Rea M.C."/>
            <person name="O'Sullivan O."/>
            <person name="Ritari J."/>
            <person name="Douillard F.P."/>
            <person name="Paul Ross R."/>
            <person name="Yang R."/>
            <person name="Briner A.E."/>
            <person name="Felis G.E."/>
            <person name="de Vos W.M."/>
            <person name="Barrangou R."/>
            <person name="Klaenhammer T.R."/>
            <person name="Caufield P.W."/>
            <person name="Cui Y."/>
            <person name="Zhang H."/>
            <person name="O'Toole P.W."/>
        </authorList>
    </citation>
    <scope>NUCLEOTIDE SEQUENCE [LARGE SCALE GENOMIC DNA]</scope>
    <source>
        <strain evidence="12 13">DSM 20405</strain>
    </source>
</reference>
<keyword evidence="7" id="KW-0963">Cytoplasm</keyword>
<feature type="binding site" evidence="7">
    <location>
        <position position="105"/>
    </location>
    <ligand>
        <name>NAD(+)</name>
        <dbReference type="ChEBI" id="CHEBI:57540"/>
    </ligand>
</feature>
<dbReference type="PANTHER" id="PTHR43128:SF16">
    <property type="entry name" value="L-LACTATE DEHYDROGENASE"/>
    <property type="match status" value="1"/>
</dbReference>
<feature type="binding site" evidence="7">
    <location>
        <position position="147"/>
    </location>
    <ligand>
        <name>NAD(+)</name>
        <dbReference type="ChEBI" id="CHEBI:57540"/>
    </ligand>
</feature>
<dbReference type="Pfam" id="PF00056">
    <property type="entry name" value="Ldh_1_N"/>
    <property type="match status" value="1"/>
</dbReference>
<comment type="function">
    <text evidence="7">Catalyzes the conversion of lactate to pyruvate.</text>
</comment>
<dbReference type="PROSITE" id="PS00064">
    <property type="entry name" value="L_LDH"/>
    <property type="match status" value="1"/>
</dbReference>
<dbReference type="Proteomes" id="UP000051841">
    <property type="component" value="Unassembled WGS sequence"/>
</dbReference>
<sequence>MSFKSSKIAIVGVGNVGATTAYTIINQGLCEEIVLIDVNKEKAVGEALDMQHSIFFMNRNINVHAGDYDECKDADIVIITASVPMDPNATNRLDMLSGSKRVMKSIISSIMGSGFNGILLVISNPVDVMTYYAWKLSGLPKNQVIGSGTTLDTARLAVEISNLFDLDSKSISAYVMGEHGDSEFVSWNTATIGGKRLIDVMNDNTERVNEESFDNLKEQTIKAGWEIFHRKGSTTYGIAASAAAIVKSILFNENKILPVSVYLEGEYGLDGVYLSAPTIINNTGAKEIVEINLAEDEKKAMDASNDIVKSFYEALND</sequence>
<dbReference type="InterPro" id="IPR001557">
    <property type="entry name" value="L-lactate/malate_DH"/>
</dbReference>
<keyword evidence="5 7" id="KW-0520">NAD</keyword>
<comment type="catalytic activity">
    <reaction evidence="6 7">
        <text>(S)-lactate + NAD(+) = pyruvate + NADH + H(+)</text>
        <dbReference type="Rhea" id="RHEA:23444"/>
        <dbReference type="ChEBI" id="CHEBI:15361"/>
        <dbReference type="ChEBI" id="CHEBI:15378"/>
        <dbReference type="ChEBI" id="CHEBI:16651"/>
        <dbReference type="ChEBI" id="CHEBI:57540"/>
        <dbReference type="ChEBI" id="CHEBI:57945"/>
        <dbReference type="EC" id="1.1.1.27"/>
    </reaction>
</comment>
<evidence type="ECO:0000256" key="2">
    <source>
        <dbReference type="ARBA" id="ARBA00006054"/>
    </source>
</evidence>
<dbReference type="InterPro" id="IPR011304">
    <property type="entry name" value="L-lactate_DH"/>
</dbReference>
<dbReference type="SUPFAM" id="SSF51735">
    <property type="entry name" value="NAD(P)-binding Rossmann-fold domains"/>
    <property type="match status" value="1"/>
</dbReference>
<dbReference type="InterPro" id="IPR036291">
    <property type="entry name" value="NAD(P)-bd_dom_sf"/>
</dbReference>
<evidence type="ECO:0000256" key="8">
    <source>
        <dbReference type="PIRSR" id="PIRSR000102-1"/>
    </source>
</evidence>
<dbReference type="PANTHER" id="PTHR43128">
    <property type="entry name" value="L-2-HYDROXYCARBOXYLATE DEHYDROGENASE (NAD(P)(+))"/>
    <property type="match status" value="1"/>
</dbReference>
<name>A0A0R2HF02_9FIRM</name>
<protein>
    <recommendedName>
        <fullName evidence="3 7">L-lactate dehydrogenase</fullName>
        <shortName evidence="7">L-LDH</shortName>
        <ecNumber evidence="3 7">1.1.1.27</ecNumber>
    </recommendedName>
</protein>
<evidence type="ECO:0000256" key="7">
    <source>
        <dbReference type="HAMAP-Rule" id="MF_00488"/>
    </source>
</evidence>
<evidence type="ECO:0000259" key="10">
    <source>
        <dbReference type="Pfam" id="PF00056"/>
    </source>
</evidence>
<gene>
    <name evidence="7" type="primary">ldh</name>
    <name evidence="12" type="ORF">IV49_GL001452</name>
</gene>
<evidence type="ECO:0000256" key="1">
    <source>
        <dbReference type="ARBA" id="ARBA00004843"/>
    </source>
</evidence>
<feature type="binding site" evidence="7">
    <location>
        <position position="68"/>
    </location>
    <ligand>
        <name>NAD(+)</name>
        <dbReference type="ChEBI" id="CHEBI:57540"/>
    </ligand>
</feature>
<feature type="binding site" evidence="7">
    <location>
        <begin position="152"/>
        <end position="155"/>
    </location>
    <ligand>
        <name>substrate</name>
    </ligand>
</feature>
<dbReference type="EC" id="1.1.1.27" evidence="3 7"/>
<feature type="domain" description="Lactate/malate dehydrogenase C-terminal" evidence="11">
    <location>
        <begin position="149"/>
        <end position="310"/>
    </location>
</feature>
<dbReference type="GO" id="GO:0005737">
    <property type="term" value="C:cytoplasm"/>
    <property type="evidence" value="ECO:0007669"/>
    <property type="project" value="UniProtKB-SubCell"/>
</dbReference>
<dbReference type="AlphaFoldDB" id="A0A0R2HF02"/>
<dbReference type="EMBL" id="JQBL01000004">
    <property type="protein sequence ID" value="KRN50958.1"/>
    <property type="molecule type" value="Genomic_DNA"/>
</dbReference>
<dbReference type="Gene3D" id="3.40.50.720">
    <property type="entry name" value="NAD(P)-binding Rossmann-like Domain"/>
    <property type="match status" value="1"/>
</dbReference>
<feature type="binding site" evidence="7">
    <location>
        <position position="92"/>
    </location>
    <ligand>
        <name>substrate</name>
    </ligand>
</feature>
<evidence type="ECO:0000256" key="5">
    <source>
        <dbReference type="ARBA" id="ARBA00023027"/>
    </source>
</evidence>
<dbReference type="InterPro" id="IPR018177">
    <property type="entry name" value="L-lactate_DH_AS"/>
</dbReference>
<comment type="caution">
    <text evidence="12">The sequence shown here is derived from an EMBL/GenBank/DDBJ whole genome shotgun (WGS) entry which is preliminary data.</text>
</comment>
<dbReference type="GO" id="GO:0006089">
    <property type="term" value="P:lactate metabolic process"/>
    <property type="evidence" value="ECO:0007669"/>
    <property type="project" value="TreeGrafter"/>
</dbReference>
<feature type="binding site" evidence="7">
    <location>
        <position position="16"/>
    </location>
    <ligand>
        <name>NAD(+)</name>
        <dbReference type="ChEBI" id="CHEBI:57540"/>
    </ligand>
</feature>
<keyword evidence="4 7" id="KW-0560">Oxidoreductase</keyword>
<dbReference type="PATRIC" id="fig|1410657.5.peg.1501"/>
<dbReference type="GO" id="GO:0006096">
    <property type="term" value="P:glycolytic process"/>
    <property type="evidence" value="ECO:0007669"/>
    <property type="project" value="UniProtKB-UniRule"/>
</dbReference>
<comment type="caution">
    <text evidence="7">Lacks conserved residue(s) required for the propagation of feature annotation.</text>
</comment>
<feature type="active site" description="Proton acceptor" evidence="7 8">
    <location>
        <position position="179"/>
    </location>
</feature>
<evidence type="ECO:0000313" key="12">
    <source>
        <dbReference type="EMBL" id="KRN50958.1"/>
    </source>
</evidence>
<feature type="binding site" evidence="7 9">
    <location>
        <position position="37"/>
    </location>
    <ligand>
        <name>NAD(+)</name>
        <dbReference type="ChEBI" id="CHEBI:57540"/>
    </ligand>
</feature>
<dbReference type="SUPFAM" id="SSF56327">
    <property type="entry name" value="LDH C-terminal domain-like"/>
    <property type="match status" value="1"/>
</dbReference>
<comment type="similarity">
    <text evidence="2 7">Belongs to the LDH/MDH superfamily. LDH family.</text>
</comment>
<dbReference type="CDD" id="cd05291">
    <property type="entry name" value="HicDH_like"/>
    <property type="match status" value="1"/>
</dbReference>
<dbReference type="PIRSF" id="PIRSF000102">
    <property type="entry name" value="Lac_mal_DH"/>
    <property type="match status" value="1"/>
</dbReference>
<comment type="subcellular location">
    <subcellularLocation>
        <location evidence="7">Cytoplasm</location>
    </subcellularLocation>
</comment>
<evidence type="ECO:0000256" key="3">
    <source>
        <dbReference type="ARBA" id="ARBA00012967"/>
    </source>
</evidence>
<dbReference type="RefSeq" id="WP_031588455.1">
    <property type="nucleotide sequence ID" value="NZ_JNKN01000001.1"/>
</dbReference>
<comment type="subunit">
    <text evidence="7">Homotetramer.</text>
</comment>
<feature type="binding site" evidence="7">
    <location>
        <position position="234"/>
    </location>
    <ligand>
        <name>substrate</name>
    </ligand>
</feature>